<dbReference type="GO" id="GO:0005125">
    <property type="term" value="F:cytokine activity"/>
    <property type="evidence" value="ECO:0007669"/>
    <property type="project" value="UniProtKB-KW"/>
</dbReference>
<keyword evidence="3" id="KW-0202">Cytokine</keyword>
<feature type="compositionally biased region" description="Polar residues" evidence="8">
    <location>
        <begin position="185"/>
        <end position="195"/>
    </location>
</feature>
<accession>A0A3Q0RQ83</accession>
<keyword evidence="5 9" id="KW-0732">Signal</keyword>
<proteinExistence type="inferred from homology"/>
<dbReference type="STRING" id="61819.ENSACIP00000011953"/>
<dbReference type="InterPro" id="IPR000471">
    <property type="entry name" value="Interferon_alpha/beta/delta"/>
</dbReference>
<evidence type="ECO:0000256" key="4">
    <source>
        <dbReference type="ARBA" id="ARBA00022525"/>
    </source>
</evidence>
<feature type="signal peptide" evidence="9">
    <location>
        <begin position="1"/>
        <end position="20"/>
    </location>
</feature>
<evidence type="ECO:0000256" key="9">
    <source>
        <dbReference type="SAM" id="SignalP"/>
    </source>
</evidence>
<dbReference type="SUPFAM" id="SSF47266">
    <property type="entry name" value="4-helical cytokines"/>
    <property type="match status" value="1"/>
</dbReference>
<evidence type="ECO:0000313" key="11">
    <source>
        <dbReference type="Proteomes" id="UP000261340"/>
    </source>
</evidence>
<dbReference type="PANTHER" id="PTHR11691">
    <property type="entry name" value="TYPE I INTERFERON"/>
    <property type="match status" value="1"/>
</dbReference>
<evidence type="ECO:0000256" key="6">
    <source>
        <dbReference type="ARBA" id="ARBA00023118"/>
    </source>
</evidence>
<dbReference type="GO" id="GO:0051607">
    <property type="term" value="P:defense response to virus"/>
    <property type="evidence" value="ECO:0007669"/>
    <property type="project" value="UniProtKB-KW"/>
</dbReference>
<feature type="region of interest" description="Disordered" evidence="8">
    <location>
        <begin position="178"/>
        <end position="204"/>
    </location>
</feature>
<evidence type="ECO:0000256" key="1">
    <source>
        <dbReference type="ARBA" id="ARBA00004613"/>
    </source>
</evidence>
<comment type="subcellular location">
    <subcellularLocation>
        <location evidence="1">Secreted</location>
    </subcellularLocation>
</comment>
<dbReference type="PANTHER" id="PTHR11691:SF73">
    <property type="entry name" value="INTERFERON BETA"/>
    <property type="match status" value="1"/>
</dbReference>
<organism evidence="10 11">
    <name type="scientific">Amphilophus citrinellus</name>
    <name type="common">Midas cichlid</name>
    <name type="synonym">Cichlasoma citrinellum</name>
    <dbReference type="NCBI Taxonomy" id="61819"/>
    <lineage>
        <taxon>Eukaryota</taxon>
        <taxon>Metazoa</taxon>
        <taxon>Chordata</taxon>
        <taxon>Craniata</taxon>
        <taxon>Vertebrata</taxon>
        <taxon>Euteleostomi</taxon>
        <taxon>Actinopterygii</taxon>
        <taxon>Neopterygii</taxon>
        <taxon>Teleostei</taxon>
        <taxon>Neoteleostei</taxon>
        <taxon>Acanthomorphata</taxon>
        <taxon>Ovalentaria</taxon>
        <taxon>Cichlomorphae</taxon>
        <taxon>Cichliformes</taxon>
        <taxon>Cichlidae</taxon>
        <taxon>New World cichlids</taxon>
        <taxon>Cichlasomatinae</taxon>
        <taxon>Heroini</taxon>
        <taxon>Amphilophus</taxon>
    </lineage>
</organism>
<dbReference type="OMA" id="HAVMSAN"/>
<evidence type="ECO:0000256" key="3">
    <source>
        <dbReference type="ARBA" id="ARBA00022514"/>
    </source>
</evidence>
<sequence length="204" mass="22811">MVTFTGLLFVLCGALTSALCCDWLTHYKHVSNEARDLLKLMGDQLTAQDTSAPALRFPRNLYKNIRKSEVESKLVFIRDSLKLISCLYRHDNLSSAPWDADRTERFLTVIHRQITEVNACVTADSSLKRYYGRLANSTVSCAGCSTASWDLLRMETKLRLDQLELLVASIIRGSAAPSRRRSAATQQQHNSNSDTASEDSGDCF</sequence>
<keyword evidence="6" id="KW-0051">Antiviral defense</keyword>
<dbReference type="GO" id="GO:0006955">
    <property type="term" value="P:immune response"/>
    <property type="evidence" value="ECO:0007669"/>
    <property type="project" value="UniProtKB-ARBA"/>
</dbReference>
<dbReference type="Proteomes" id="UP000261340">
    <property type="component" value="Unplaced"/>
</dbReference>
<dbReference type="GO" id="GO:0005126">
    <property type="term" value="F:cytokine receptor binding"/>
    <property type="evidence" value="ECO:0007669"/>
    <property type="project" value="InterPro"/>
</dbReference>
<keyword evidence="4" id="KW-0964">Secreted</keyword>
<dbReference type="GO" id="GO:0005615">
    <property type="term" value="C:extracellular space"/>
    <property type="evidence" value="ECO:0007669"/>
    <property type="project" value="UniProtKB-KW"/>
</dbReference>
<dbReference type="Ensembl" id="ENSACIT00000012289.1">
    <property type="protein sequence ID" value="ENSACIP00000011953.1"/>
    <property type="gene ID" value="ENSACIG00000009332.1"/>
</dbReference>
<dbReference type="Gene3D" id="1.20.1250.10">
    <property type="match status" value="1"/>
</dbReference>
<evidence type="ECO:0000256" key="8">
    <source>
        <dbReference type="SAM" id="MobiDB-lite"/>
    </source>
</evidence>
<dbReference type="GeneTree" id="ENSGT00510000050089"/>
<evidence type="ECO:0000256" key="7">
    <source>
        <dbReference type="ARBA" id="ARBA00023157"/>
    </source>
</evidence>
<evidence type="ECO:0000256" key="5">
    <source>
        <dbReference type="ARBA" id="ARBA00022729"/>
    </source>
</evidence>
<evidence type="ECO:0000256" key="2">
    <source>
        <dbReference type="ARBA" id="ARBA00011033"/>
    </source>
</evidence>
<feature type="chain" id="PRO_5018594812" evidence="9">
    <location>
        <begin position="21"/>
        <end position="204"/>
    </location>
</feature>
<protein>
    <submittedName>
        <fullName evidence="10">Uncharacterized protein</fullName>
    </submittedName>
</protein>
<dbReference type="Pfam" id="PF00143">
    <property type="entry name" value="Interferon"/>
    <property type="match status" value="1"/>
</dbReference>
<dbReference type="AlphaFoldDB" id="A0A3Q0RQ83"/>
<reference evidence="10" key="2">
    <citation type="submission" date="2025-09" db="UniProtKB">
        <authorList>
            <consortium name="Ensembl"/>
        </authorList>
    </citation>
    <scope>IDENTIFICATION</scope>
</reference>
<evidence type="ECO:0000313" key="10">
    <source>
        <dbReference type="Ensembl" id="ENSACIP00000011953.1"/>
    </source>
</evidence>
<reference evidence="10" key="1">
    <citation type="submission" date="2025-08" db="UniProtKB">
        <authorList>
            <consortium name="Ensembl"/>
        </authorList>
    </citation>
    <scope>IDENTIFICATION</scope>
</reference>
<keyword evidence="11" id="KW-1185">Reference proteome</keyword>
<comment type="similarity">
    <text evidence="2">Belongs to the alpha/beta interferon family.</text>
</comment>
<keyword evidence="7" id="KW-1015">Disulfide bond</keyword>
<name>A0A3Q0RQ83_AMPCI</name>
<dbReference type="InterPro" id="IPR009079">
    <property type="entry name" value="4_helix_cytokine-like_core"/>
</dbReference>